<dbReference type="GO" id="GO:0008299">
    <property type="term" value="P:isoprenoid biosynthetic process"/>
    <property type="evidence" value="ECO:0007669"/>
    <property type="project" value="UniProtKB-ARBA"/>
</dbReference>
<name>A0AAX6ME61_9PEZI</name>
<dbReference type="PANTHER" id="PTHR35201:SF4">
    <property type="entry name" value="BETA-PINACENE SYNTHASE-RELATED"/>
    <property type="match status" value="1"/>
</dbReference>
<reference evidence="5 6" key="1">
    <citation type="journal article" date="2024" name="Front Chem Biol">
        <title>Unveiling the potential of Daldinia eschscholtzii MFLUCC 19-0629 through bioactivity and bioinformatics studies for enhanced sustainable agriculture production.</title>
        <authorList>
            <person name="Brooks S."/>
            <person name="Weaver J.A."/>
            <person name="Klomchit A."/>
            <person name="Alharthi S.A."/>
            <person name="Onlamun T."/>
            <person name="Nurani R."/>
            <person name="Vong T.K."/>
            <person name="Alberti F."/>
            <person name="Greco C."/>
        </authorList>
    </citation>
    <scope>NUCLEOTIDE SEQUENCE [LARGE SCALE GENOMIC DNA]</scope>
    <source>
        <strain evidence="5">MFLUCC 19-0629</strain>
    </source>
</reference>
<dbReference type="GO" id="GO:0010333">
    <property type="term" value="F:terpene synthase activity"/>
    <property type="evidence" value="ECO:0007669"/>
    <property type="project" value="InterPro"/>
</dbReference>
<protein>
    <recommendedName>
        <fullName evidence="4">Terpene synthase</fullName>
        <ecNumber evidence="4">4.2.3.-</ecNumber>
    </recommendedName>
</protein>
<evidence type="ECO:0000256" key="2">
    <source>
        <dbReference type="ARBA" id="ARBA00006333"/>
    </source>
</evidence>
<dbReference type="PANTHER" id="PTHR35201">
    <property type="entry name" value="TERPENE SYNTHASE"/>
    <property type="match status" value="1"/>
</dbReference>
<dbReference type="EMBL" id="JBANMG010000007">
    <property type="protein sequence ID" value="KAK6950950.1"/>
    <property type="molecule type" value="Genomic_DNA"/>
</dbReference>
<accession>A0AAX6ME61</accession>
<keyword evidence="6" id="KW-1185">Reference proteome</keyword>
<keyword evidence="3 4" id="KW-0460">Magnesium</keyword>
<comment type="similarity">
    <text evidence="2 4">Belongs to the terpene synthase family.</text>
</comment>
<gene>
    <name evidence="5" type="ORF">Daesc_007478</name>
</gene>
<evidence type="ECO:0000256" key="1">
    <source>
        <dbReference type="ARBA" id="ARBA00001946"/>
    </source>
</evidence>
<evidence type="ECO:0000313" key="5">
    <source>
        <dbReference type="EMBL" id="KAK6950950.1"/>
    </source>
</evidence>
<dbReference type="Gene3D" id="1.10.600.10">
    <property type="entry name" value="Farnesyl Diphosphate Synthase"/>
    <property type="match status" value="1"/>
</dbReference>
<dbReference type="InterPro" id="IPR034686">
    <property type="entry name" value="Terpene_cyclase-like_2"/>
</dbReference>
<evidence type="ECO:0000256" key="4">
    <source>
        <dbReference type="RuleBase" id="RU366034"/>
    </source>
</evidence>
<dbReference type="EC" id="4.2.3.-" evidence="4"/>
<comment type="caution">
    <text evidence="5">The sequence shown here is derived from an EMBL/GenBank/DDBJ whole genome shotgun (WGS) entry which is preliminary data.</text>
</comment>
<comment type="cofactor">
    <cofactor evidence="1 4">
        <name>Mg(2+)</name>
        <dbReference type="ChEBI" id="CHEBI:18420"/>
    </cofactor>
</comment>
<dbReference type="GO" id="GO:0046872">
    <property type="term" value="F:metal ion binding"/>
    <property type="evidence" value="ECO:0007669"/>
    <property type="project" value="UniProtKB-KW"/>
</dbReference>
<keyword evidence="4" id="KW-0456">Lyase</keyword>
<dbReference type="InterPro" id="IPR008949">
    <property type="entry name" value="Isoprenoid_synthase_dom_sf"/>
</dbReference>
<organism evidence="5 6">
    <name type="scientific">Daldinia eschscholtzii</name>
    <dbReference type="NCBI Taxonomy" id="292717"/>
    <lineage>
        <taxon>Eukaryota</taxon>
        <taxon>Fungi</taxon>
        <taxon>Dikarya</taxon>
        <taxon>Ascomycota</taxon>
        <taxon>Pezizomycotina</taxon>
        <taxon>Sordariomycetes</taxon>
        <taxon>Xylariomycetidae</taxon>
        <taxon>Xylariales</taxon>
        <taxon>Hypoxylaceae</taxon>
        <taxon>Daldinia</taxon>
    </lineage>
</organism>
<sequence length="397" mass="45056">MATAIKEAKVTSLNTQSVSSTVDPREQLLSNIRGSQVVIPDLQTMISHWPQRTHPDVEKLDEFIQETITSISSGVHNTARLRKLKEMNLAAFVASWWPYAISYEALETLALLAIWLFAWDDETDSAELSTIVNDWDKGSMFRQRTADFIQQSLSRNPKSMRTETNPLITCAGPIGDALLKSCSDPLGQVGTFLKEVLFFIKMCGEEQRFQLAHRLPTVEEYTQYRSGTGAIRICLATIEYISRVHATLGMELSKSHRYAWGISLSQELLDDDDMRQIWRHTDLIIYVYAIHSRHNLQGADIIRTNDMLSMKKEVEQSQVDSLIPLLSLQLGSVQAAVNYAVEIVHSSVLRFEAAEKRILQRYSSMSEICEDIRKFIDGCKYAATANLNWRYVAVDLL</sequence>
<evidence type="ECO:0000313" key="6">
    <source>
        <dbReference type="Proteomes" id="UP001369815"/>
    </source>
</evidence>
<evidence type="ECO:0000256" key="3">
    <source>
        <dbReference type="ARBA" id="ARBA00022842"/>
    </source>
</evidence>
<keyword evidence="4" id="KW-0479">Metal-binding</keyword>
<dbReference type="Proteomes" id="UP001369815">
    <property type="component" value="Unassembled WGS sequence"/>
</dbReference>
<proteinExistence type="inferred from homology"/>
<dbReference type="AlphaFoldDB" id="A0AAX6ME61"/>
<dbReference type="SUPFAM" id="SSF48576">
    <property type="entry name" value="Terpenoid synthases"/>
    <property type="match status" value="1"/>
</dbReference>
<dbReference type="Pfam" id="PF19086">
    <property type="entry name" value="Terpene_syn_C_2"/>
    <property type="match status" value="1"/>
</dbReference>